<feature type="region of interest" description="Disordered" evidence="1">
    <location>
        <begin position="113"/>
        <end position="150"/>
    </location>
</feature>
<accession>A0AAE1HC52</accession>
<evidence type="ECO:0000313" key="3">
    <source>
        <dbReference type="Proteomes" id="UP001219518"/>
    </source>
</evidence>
<feature type="region of interest" description="Disordered" evidence="1">
    <location>
        <begin position="43"/>
        <end position="72"/>
    </location>
</feature>
<feature type="compositionally biased region" description="Basic and acidic residues" evidence="1">
    <location>
        <begin position="60"/>
        <end position="72"/>
    </location>
</feature>
<feature type="compositionally biased region" description="Acidic residues" evidence="1">
    <location>
        <begin position="43"/>
        <end position="59"/>
    </location>
</feature>
<name>A0AAE1HC52_9NEOP</name>
<dbReference type="PANTHER" id="PTHR33053">
    <property type="entry name" value="PROTEIN, PUTATIVE-RELATED"/>
    <property type="match status" value="1"/>
</dbReference>
<sequence length="731" mass="84281">MAGNGREAPLAPPWNRAGLHRDRAAAQNHVRLGELLAEARELSDEEMVLEDALDSPDDNDALHNDGDNREHDMENYIGNVMENDRLDNVQDDMENDRPDNIQDDRENERLNEAAGYENINVSGDEGGSSDGGSSGPGNSSSSDEADEEDIGEADRNLNLLENLRSWARHGVSINKVDEMLSILQPHHPFLPKTCRTLLQTPSSGPIQALAGGRFWYKGIMANLRTRVTLEYLQKYNNEIIIDVNMDGIPLHSSNSTHFFPILGCLQGEIEPFIIAIWHGFSSKPNDVTLFLRDYIEEARILLRDGCALFGNNYNFRIRNYILDRDARSFVKCCVGHNSLHACEKCDVLGVYYRRRTTFTSVEFNLRSDDSFRNREDPLHHQQIRSPLEDIGTGMVSQFRLDPLHLIWLGVFKRWLRFIFTERGNFRITDEELEIMCDSLFEIMPVTPSEFARRPRALKRDGNKLKGTELRRLVLYDGLKVFKHLDENIFLNFLLLHSSVYILSSPHLREFLDVANDLIQEFVSHSRRVFGRMFVVYNVHSLRHIVKECEDHGTLQEFDAFKYENYLGVMKRLLRSGYMSLQQVFNRDSERNGHLTLEEPVNDDNIVLSGVHVREGGELVDGVQYTKLQFRRITLALNERDSYFMTSDSEIVSLSNIVQQHDGNIVFIGRKFNRKENAYEFPLQSSLLGIWKVSELHHIRHVWNFNAFSRKCYVMPDNDCFISVPLVHFMQH</sequence>
<keyword evidence="3" id="KW-1185">Reference proteome</keyword>
<comment type="caution">
    <text evidence="2">The sequence shown here is derived from an EMBL/GenBank/DDBJ whole genome shotgun (WGS) entry which is preliminary data.</text>
</comment>
<feature type="compositionally biased region" description="Gly residues" evidence="1">
    <location>
        <begin position="124"/>
        <end position="135"/>
    </location>
</feature>
<protein>
    <submittedName>
        <fullName evidence="2">Halomucin</fullName>
    </submittedName>
</protein>
<reference evidence="2" key="2">
    <citation type="journal article" date="2023" name="BMC Genomics">
        <title>Pest status, molecular evolution, and epigenetic factors derived from the genome assembly of Frankliniella fusca, a thysanopteran phytovirus vector.</title>
        <authorList>
            <person name="Catto M.A."/>
            <person name="Labadie P.E."/>
            <person name="Jacobson A.L."/>
            <person name="Kennedy G.G."/>
            <person name="Srinivasan R."/>
            <person name="Hunt B.G."/>
        </authorList>
    </citation>
    <scope>NUCLEOTIDE SEQUENCE</scope>
    <source>
        <strain evidence="2">PL_HMW_Pooled</strain>
    </source>
</reference>
<dbReference type="AlphaFoldDB" id="A0AAE1HC52"/>
<gene>
    <name evidence="2" type="ORF">KUF71_007843</name>
</gene>
<evidence type="ECO:0000256" key="1">
    <source>
        <dbReference type="SAM" id="MobiDB-lite"/>
    </source>
</evidence>
<evidence type="ECO:0000313" key="2">
    <source>
        <dbReference type="EMBL" id="KAK3918596.1"/>
    </source>
</evidence>
<reference evidence="2" key="1">
    <citation type="submission" date="2021-07" db="EMBL/GenBank/DDBJ databases">
        <authorList>
            <person name="Catto M.A."/>
            <person name="Jacobson A."/>
            <person name="Kennedy G."/>
            <person name="Labadie P."/>
            <person name="Hunt B.G."/>
            <person name="Srinivasan R."/>
        </authorList>
    </citation>
    <scope>NUCLEOTIDE SEQUENCE</scope>
    <source>
        <strain evidence="2">PL_HMW_Pooled</strain>
        <tissue evidence="2">Head</tissue>
    </source>
</reference>
<dbReference type="Proteomes" id="UP001219518">
    <property type="component" value="Unassembled WGS sequence"/>
</dbReference>
<dbReference type="EMBL" id="JAHWGI010000960">
    <property type="protein sequence ID" value="KAK3918596.1"/>
    <property type="molecule type" value="Genomic_DNA"/>
</dbReference>
<proteinExistence type="predicted"/>
<organism evidence="2 3">
    <name type="scientific">Frankliniella fusca</name>
    <dbReference type="NCBI Taxonomy" id="407009"/>
    <lineage>
        <taxon>Eukaryota</taxon>
        <taxon>Metazoa</taxon>
        <taxon>Ecdysozoa</taxon>
        <taxon>Arthropoda</taxon>
        <taxon>Hexapoda</taxon>
        <taxon>Insecta</taxon>
        <taxon>Pterygota</taxon>
        <taxon>Neoptera</taxon>
        <taxon>Paraneoptera</taxon>
        <taxon>Thysanoptera</taxon>
        <taxon>Terebrantia</taxon>
        <taxon>Thripoidea</taxon>
        <taxon>Thripidae</taxon>
        <taxon>Frankliniella</taxon>
    </lineage>
</organism>
<feature type="region of interest" description="Disordered" evidence="1">
    <location>
        <begin position="1"/>
        <end position="22"/>
    </location>
</feature>